<evidence type="ECO:0000313" key="4">
    <source>
        <dbReference type="EMBL" id="KAF2690950.1"/>
    </source>
</evidence>
<dbReference type="Pfam" id="PF13738">
    <property type="entry name" value="Pyr_redox_3"/>
    <property type="match status" value="1"/>
</dbReference>
<keyword evidence="4" id="KW-0503">Monooxygenase</keyword>
<evidence type="ECO:0000256" key="3">
    <source>
        <dbReference type="ARBA" id="ARBA00023002"/>
    </source>
</evidence>
<dbReference type="PRINTS" id="PR00411">
    <property type="entry name" value="PNDRDTASEI"/>
</dbReference>
<dbReference type="GO" id="GO:0004497">
    <property type="term" value="F:monooxygenase activity"/>
    <property type="evidence" value="ECO:0007669"/>
    <property type="project" value="UniProtKB-KW"/>
</dbReference>
<dbReference type="InterPro" id="IPR000960">
    <property type="entry name" value="Flavin_mOase"/>
</dbReference>
<evidence type="ECO:0000256" key="1">
    <source>
        <dbReference type="ARBA" id="ARBA00022630"/>
    </source>
</evidence>
<protein>
    <submittedName>
        <fullName evidence="4">Flavin-binding monooxygenase-like protein-like protein</fullName>
    </submittedName>
</protein>
<dbReference type="InterPro" id="IPR036291">
    <property type="entry name" value="NAD(P)-bd_dom_sf"/>
</dbReference>
<dbReference type="InterPro" id="IPR050346">
    <property type="entry name" value="FMO-like"/>
</dbReference>
<keyword evidence="1" id="KW-0285">Flavoprotein</keyword>
<dbReference type="InterPro" id="IPR036188">
    <property type="entry name" value="FAD/NAD-bd_sf"/>
</dbReference>
<dbReference type="PIRSF" id="PIRSF000332">
    <property type="entry name" value="FMO"/>
    <property type="match status" value="1"/>
</dbReference>
<sequence length="581" mass="65326">MEQSMDEHESEVIVIGAGLSGIIAAQRYLDVHPRTQLAILEQDEDIGGVFSRRRIYDTFWTQWTVGLSEFSDMRMQRPPESDCFYDFYRAKWTTNYLEQYVDRKNDKGQTLRDRIHFGIEVENIKKIGANWKIASKNREGLRQTFSAGKLMVASGLTSMPNMPDLPGAEQFAGPIIHSRDFGAHEQDILKSESIKKIAIVGGGKSSADMLYEAVKAGKEVSWIIRTTGDGAAFFALGKGKGPYKNAFELASTRAVASMSPSILNNKNWWTHFLHSTSIGTSLLKRMITKMDSELRDEANYKGRPSDKGFEKLEYDAPFFWQGTGGLLHHEDFWDLVAKNVYVYRDDIKSLAKGLVRLGNGEELKADAILCGTGWTPSIQFFHEDDLIRLGLPHDPNAESIPTTEKWSRLDTEADKIITSTYPLLANPPAHSKSYLSSTPYRLYRGMLPLQDDSILMMNHIKTGNKIFAAEIQAMWAVAYFDGNIKLPSVKNMEEQIALWVAFSRRRYLSAGGSGNNIAMESITYADTLLKDIGLSAFTRGWWKDAFAPFWPDLLGKAWVDYLAKAGKREGESGNGEDRAEI</sequence>
<dbReference type="GO" id="GO:0050661">
    <property type="term" value="F:NADP binding"/>
    <property type="evidence" value="ECO:0007669"/>
    <property type="project" value="InterPro"/>
</dbReference>
<dbReference type="SUPFAM" id="SSF51905">
    <property type="entry name" value="FAD/NAD(P)-binding domain"/>
    <property type="match status" value="2"/>
</dbReference>
<evidence type="ECO:0000313" key="5">
    <source>
        <dbReference type="Proteomes" id="UP000799291"/>
    </source>
</evidence>
<dbReference type="Gene3D" id="3.50.50.60">
    <property type="entry name" value="FAD/NAD(P)-binding domain"/>
    <property type="match status" value="2"/>
</dbReference>
<accession>A0A6G1JL43</accession>
<gene>
    <name evidence="4" type="ORF">K458DRAFT_473971</name>
</gene>
<dbReference type="SUPFAM" id="SSF51735">
    <property type="entry name" value="NAD(P)-binding Rossmann-fold domains"/>
    <property type="match status" value="1"/>
</dbReference>
<dbReference type="OrthoDB" id="2915840at2759"/>
<proteinExistence type="predicted"/>
<name>A0A6G1JL43_9PLEO</name>
<keyword evidence="3" id="KW-0560">Oxidoreductase</keyword>
<reference evidence="4" key="1">
    <citation type="journal article" date="2020" name="Stud. Mycol.">
        <title>101 Dothideomycetes genomes: a test case for predicting lifestyles and emergence of pathogens.</title>
        <authorList>
            <person name="Haridas S."/>
            <person name="Albert R."/>
            <person name="Binder M."/>
            <person name="Bloem J."/>
            <person name="Labutti K."/>
            <person name="Salamov A."/>
            <person name="Andreopoulos B."/>
            <person name="Baker S."/>
            <person name="Barry K."/>
            <person name="Bills G."/>
            <person name="Bluhm B."/>
            <person name="Cannon C."/>
            <person name="Castanera R."/>
            <person name="Culley D."/>
            <person name="Daum C."/>
            <person name="Ezra D."/>
            <person name="Gonzalez J."/>
            <person name="Henrissat B."/>
            <person name="Kuo A."/>
            <person name="Liang C."/>
            <person name="Lipzen A."/>
            <person name="Lutzoni F."/>
            <person name="Magnuson J."/>
            <person name="Mondo S."/>
            <person name="Nolan M."/>
            <person name="Ohm R."/>
            <person name="Pangilinan J."/>
            <person name="Park H.-J."/>
            <person name="Ramirez L."/>
            <person name="Alfaro M."/>
            <person name="Sun H."/>
            <person name="Tritt A."/>
            <person name="Yoshinaga Y."/>
            <person name="Zwiers L.-H."/>
            <person name="Turgeon B."/>
            <person name="Goodwin S."/>
            <person name="Spatafora J."/>
            <person name="Crous P."/>
            <person name="Grigoriev I."/>
        </authorList>
    </citation>
    <scope>NUCLEOTIDE SEQUENCE</scope>
    <source>
        <strain evidence="4">CBS 122367</strain>
    </source>
</reference>
<organism evidence="4 5">
    <name type="scientific">Lentithecium fluviatile CBS 122367</name>
    <dbReference type="NCBI Taxonomy" id="1168545"/>
    <lineage>
        <taxon>Eukaryota</taxon>
        <taxon>Fungi</taxon>
        <taxon>Dikarya</taxon>
        <taxon>Ascomycota</taxon>
        <taxon>Pezizomycotina</taxon>
        <taxon>Dothideomycetes</taxon>
        <taxon>Pleosporomycetidae</taxon>
        <taxon>Pleosporales</taxon>
        <taxon>Massarineae</taxon>
        <taxon>Lentitheciaceae</taxon>
        <taxon>Lentithecium</taxon>
    </lineage>
</organism>
<dbReference type="PANTHER" id="PTHR23023">
    <property type="entry name" value="DIMETHYLANILINE MONOOXYGENASE"/>
    <property type="match status" value="1"/>
</dbReference>
<dbReference type="EMBL" id="MU005570">
    <property type="protein sequence ID" value="KAF2690950.1"/>
    <property type="molecule type" value="Genomic_DNA"/>
</dbReference>
<dbReference type="GO" id="GO:0050660">
    <property type="term" value="F:flavin adenine dinucleotide binding"/>
    <property type="evidence" value="ECO:0007669"/>
    <property type="project" value="InterPro"/>
</dbReference>
<evidence type="ECO:0000256" key="2">
    <source>
        <dbReference type="ARBA" id="ARBA00022827"/>
    </source>
</evidence>
<dbReference type="AlphaFoldDB" id="A0A6G1JL43"/>
<keyword evidence="5" id="KW-1185">Reference proteome</keyword>
<keyword evidence="2" id="KW-0274">FAD</keyword>
<dbReference type="Proteomes" id="UP000799291">
    <property type="component" value="Unassembled WGS sequence"/>
</dbReference>